<proteinExistence type="predicted"/>
<dbReference type="EMBL" id="DTDH01000221">
    <property type="protein sequence ID" value="HGT99339.1"/>
    <property type="molecule type" value="Genomic_DNA"/>
</dbReference>
<keyword evidence="1" id="KW-0472">Membrane</keyword>
<evidence type="ECO:0000256" key="1">
    <source>
        <dbReference type="SAM" id="Phobius"/>
    </source>
</evidence>
<accession>A0A7J3N0T9</accession>
<organism evidence="3">
    <name type="scientific">Ignisphaera aggregans</name>
    <dbReference type="NCBI Taxonomy" id="334771"/>
    <lineage>
        <taxon>Archaea</taxon>
        <taxon>Thermoproteota</taxon>
        <taxon>Thermoprotei</taxon>
        <taxon>Desulfurococcales</taxon>
        <taxon>Desulfurococcaceae</taxon>
        <taxon>Ignisphaera</taxon>
    </lineage>
</organism>
<name>A0A7J3N0T9_9CREN</name>
<keyword evidence="1" id="KW-0812">Transmembrane</keyword>
<keyword evidence="1" id="KW-1133">Transmembrane helix</keyword>
<sequence>MHRRSILLYVVIIVIAIAIVVTLSYAYAQYNIGNIPNAINDKSRWFYGFRLSREILRHYIVEVSDEYRTRIENILRSDPNASTLLENGYSIAVIKPIVRFVVQGDGSIVMRADKAVVILAKNGENKAKVYVDVINGFVIEIVKCERILKNRMTISSRCSSTWVEALDDNSVIR</sequence>
<evidence type="ECO:0000313" key="2">
    <source>
        <dbReference type="EMBL" id="HFQ78583.1"/>
    </source>
</evidence>
<evidence type="ECO:0000313" key="3">
    <source>
        <dbReference type="EMBL" id="HGT99339.1"/>
    </source>
</evidence>
<gene>
    <name evidence="2" type="ORF">ENT99_02635</name>
    <name evidence="3" type="ORF">ENU64_07955</name>
</gene>
<comment type="caution">
    <text evidence="3">The sequence shown here is derived from an EMBL/GenBank/DDBJ whole genome shotgun (WGS) entry which is preliminary data.</text>
</comment>
<protein>
    <submittedName>
        <fullName evidence="3">Uncharacterized protein</fullName>
    </submittedName>
</protein>
<dbReference type="EMBL" id="DTAU01000046">
    <property type="protein sequence ID" value="HFQ78583.1"/>
    <property type="molecule type" value="Genomic_DNA"/>
</dbReference>
<reference evidence="3" key="1">
    <citation type="journal article" date="2020" name="mSystems">
        <title>Genome- and Community-Level Interaction Insights into Carbon Utilization and Element Cycling Functions of Hydrothermarchaeota in Hydrothermal Sediment.</title>
        <authorList>
            <person name="Zhou Z."/>
            <person name="Liu Y."/>
            <person name="Xu W."/>
            <person name="Pan J."/>
            <person name="Luo Z.H."/>
            <person name="Li M."/>
        </authorList>
    </citation>
    <scope>NUCLEOTIDE SEQUENCE [LARGE SCALE GENOMIC DNA]</scope>
    <source>
        <strain evidence="2">SpSt-629</strain>
        <strain evidence="3">SpSt-688</strain>
    </source>
</reference>
<dbReference type="AlphaFoldDB" id="A0A7J3N0T9"/>
<feature type="transmembrane region" description="Helical" evidence="1">
    <location>
        <begin position="7"/>
        <end position="28"/>
    </location>
</feature>